<dbReference type="Proteomes" id="UP000075885">
    <property type="component" value="Unassembled WGS sequence"/>
</dbReference>
<accession>A0A182P359</accession>
<reference evidence="1" key="2">
    <citation type="submission" date="2020-05" db="UniProtKB">
        <authorList>
            <consortium name="EnsemblMetazoa"/>
        </authorList>
    </citation>
    <scope>IDENTIFICATION</scope>
    <source>
        <strain evidence="1">Epiroticus2</strain>
    </source>
</reference>
<evidence type="ECO:0000313" key="2">
    <source>
        <dbReference type="Proteomes" id="UP000075885"/>
    </source>
</evidence>
<dbReference type="VEuPathDB" id="VectorBase:AEPI001343"/>
<dbReference type="EnsemblMetazoa" id="AEPI001343-RA">
    <property type="protein sequence ID" value="AEPI001343-PA"/>
    <property type="gene ID" value="AEPI001343"/>
</dbReference>
<dbReference type="PANTHER" id="PTHR47111:SF1">
    <property type="entry name" value="SET AND MYND DOMAIN-CONTAINING PROTEIN 4"/>
    <property type="match status" value="1"/>
</dbReference>
<sequence>MFCSVDCMARAQTKYHRHECGLVQDIWKVGGIKAVLAYRRVASEFASFKDLPSAKDYLELTHIHLDPTIELMHFGWHHDATLHGSGRKRRDD</sequence>
<dbReference type="PANTHER" id="PTHR47111">
    <property type="entry name" value="BCDNA.LD29892"/>
    <property type="match status" value="1"/>
</dbReference>
<reference evidence="2" key="1">
    <citation type="submission" date="2013-03" db="EMBL/GenBank/DDBJ databases">
        <title>The Genome Sequence of Anopheles epiroticus epiroticus2.</title>
        <authorList>
            <consortium name="The Broad Institute Genomics Platform"/>
            <person name="Neafsey D.E."/>
            <person name="Howell P."/>
            <person name="Walker B."/>
            <person name="Young S.K."/>
            <person name="Zeng Q."/>
            <person name="Gargeya S."/>
            <person name="Fitzgerald M."/>
            <person name="Haas B."/>
            <person name="Abouelleil A."/>
            <person name="Allen A.W."/>
            <person name="Alvarado L."/>
            <person name="Arachchi H.M."/>
            <person name="Berlin A.M."/>
            <person name="Chapman S.B."/>
            <person name="Gainer-Dewar J."/>
            <person name="Goldberg J."/>
            <person name="Griggs A."/>
            <person name="Gujja S."/>
            <person name="Hansen M."/>
            <person name="Howarth C."/>
            <person name="Imamovic A."/>
            <person name="Ireland A."/>
            <person name="Larimer J."/>
            <person name="McCowan C."/>
            <person name="Murphy C."/>
            <person name="Pearson M."/>
            <person name="Poon T.W."/>
            <person name="Priest M."/>
            <person name="Roberts A."/>
            <person name="Saif S."/>
            <person name="Shea T."/>
            <person name="Sisk P."/>
            <person name="Sykes S."/>
            <person name="Wortman J."/>
            <person name="Nusbaum C."/>
            <person name="Birren B."/>
        </authorList>
    </citation>
    <scope>NUCLEOTIDE SEQUENCE [LARGE SCALE GENOMIC DNA]</scope>
    <source>
        <strain evidence="2">Epiroticus2</strain>
    </source>
</reference>
<name>A0A182P359_9DIPT</name>
<evidence type="ECO:0000313" key="1">
    <source>
        <dbReference type="EnsemblMetazoa" id="AEPI001343-PA"/>
    </source>
</evidence>
<organism evidence="1 2">
    <name type="scientific">Anopheles epiroticus</name>
    <dbReference type="NCBI Taxonomy" id="199890"/>
    <lineage>
        <taxon>Eukaryota</taxon>
        <taxon>Metazoa</taxon>
        <taxon>Ecdysozoa</taxon>
        <taxon>Arthropoda</taxon>
        <taxon>Hexapoda</taxon>
        <taxon>Insecta</taxon>
        <taxon>Pterygota</taxon>
        <taxon>Neoptera</taxon>
        <taxon>Endopterygota</taxon>
        <taxon>Diptera</taxon>
        <taxon>Nematocera</taxon>
        <taxon>Culicoidea</taxon>
        <taxon>Culicidae</taxon>
        <taxon>Anophelinae</taxon>
        <taxon>Anopheles</taxon>
    </lineage>
</organism>
<dbReference type="AlphaFoldDB" id="A0A182P359"/>
<protein>
    <submittedName>
        <fullName evidence="1">Uncharacterized protein</fullName>
    </submittedName>
</protein>
<proteinExistence type="predicted"/>
<keyword evidence="2" id="KW-1185">Reference proteome</keyword>